<sequence>MAQTTVQHTLQTTARCPARCSVRPPQRTVLLTAAAAQYEDFDAAPARPQGGRGRGRGGGGYGGRGGGGGYNNSRGGYNNNNNSSGYGNQQQDRSGYGGYGGPASYEARRGPVSYDEEGEGGGGGSSDGGRGGGRGRGGRGGGYSRGGGQQQRERRGPNPEAVAVNESINAANSWRELQTILEQQSRSGLQGLDPFQLVALLLKLLKLDKPTQGDDVADYQQFVASVYGWIMDRMPRFRGRQISGALYAISRLNLYNGELVTALVQASLPILHEFSAMEYVRFLDGLQRLQVAPPEEWTSQFFRSSAEKIVRTAERDELPAIFSFCQRLGMAPTPEWLATTTSAALNQLTNRDRMMRVAEYRRLIAGLAGLGWRPSPEQLETIVSRSYPQLQSGYFQVHDLVEVAWALAQWETPMPPNWAKVFAGAMMRQRRHFRPADLGSVLYSLAYLRAGPEPHQLQQLLDDLRIQFDDATGDDLANVAMALVQFGYKPDDRYMDDFLITLKAKLPTCTATGLSNAMSALPAMGSGYRLNEVAADAQARYDALMAAQQWGGPAAVEAADAQQVEVAAAVAEEQQQQQQEQQEAVV</sequence>
<keyword evidence="3" id="KW-1185">Reference proteome</keyword>
<feature type="compositionally biased region" description="Gly residues" evidence="1">
    <location>
        <begin position="50"/>
        <end position="70"/>
    </location>
</feature>
<evidence type="ECO:0000313" key="2">
    <source>
        <dbReference type="EMBL" id="WIA10189.1"/>
    </source>
</evidence>
<feature type="region of interest" description="Disordered" evidence="1">
    <location>
        <begin position="40"/>
        <end position="161"/>
    </location>
</feature>
<evidence type="ECO:0000256" key="1">
    <source>
        <dbReference type="SAM" id="MobiDB-lite"/>
    </source>
</evidence>
<evidence type="ECO:0000313" key="3">
    <source>
        <dbReference type="Proteomes" id="UP001244341"/>
    </source>
</evidence>
<feature type="compositionally biased region" description="Gly residues" evidence="1">
    <location>
        <begin position="120"/>
        <end position="149"/>
    </location>
</feature>
<accession>A0ABY8TMQ8</accession>
<name>A0ABY8TMQ8_TETOB</name>
<protein>
    <submittedName>
        <fullName evidence="2">Uncharacterized protein</fullName>
    </submittedName>
</protein>
<gene>
    <name evidence="2" type="ORF">OEZ85_010392</name>
</gene>
<feature type="compositionally biased region" description="Low complexity" evidence="1">
    <location>
        <begin position="71"/>
        <end position="88"/>
    </location>
</feature>
<reference evidence="2 3" key="1">
    <citation type="submission" date="2023-05" db="EMBL/GenBank/DDBJ databases">
        <title>A 100% complete, gapless, phased diploid assembly of the Scenedesmus obliquus UTEX 3031 genome.</title>
        <authorList>
            <person name="Biondi T.C."/>
            <person name="Hanschen E.R."/>
            <person name="Kwon T."/>
            <person name="Eng W."/>
            <person name="Kruse C.P.S."/>
            <person name="Koehler S.I."/>
            <person name="Kunde Y."/>
            <person name="Gleasner C.D."/>
            <person name="You Mak K.T."/>
            <person name="Polle J."/>
            <person name="Hovde B.T."/>
            <person name="Starkenburg S.R."/>
        </authorList>
    </citation>
    <scope>NUCLEOTIDE SEQUENCE [LARGE SCALE GENOMIC DNA]</scope>
    <source>
        <strain evidence="2 3">DOE0152z</strain>
    </source>
</reference>
<proteinExistence type="predicted"/>
<dbReference type="EMBL" id="CP126209">
    <property type="protein sequence ID" value="WIA10189.1"/>
    <property type="molecule type" value="Genomic_DNA"/>
</dbReference>
<organism evidence="2 3">
    <name type="scientific">Tetradesmus obliquus</name>
    <name type="common">Green alga</name>
    <name type="synonym">Acutodesmus obliquus</name>
    <dbReference type="NCBI Taxonomy" id="3088"/>
    <lineage>
        <taxon>Eukaryota</taxon>
        <taxon>Viridiplantae</taxon>
        <taxon>Chlorophyta</taxon>
        <taxon>core chlorophytes</taxon>
        <taxon>Chlorophyceae</taxon>
        <taxon>CS clade</taxon>
        <taxon>Sphaeropleales</taxon>
        <taxon>Scenedesmaceae</taxon>
        <taxon>Tetradesmus</taxon>
    </lineage>
</organism>
<dbReference type="Proteomes" id="UP001244341">
    <property type="component" value="Chromosome 2b"/>
</dbReference>